<dbReference type="InterPro" id="IPR000008">
    <property type="entry name" value="C2_dom"/>
</dbReference>
<dbReference type="InterPro" id="IPR052981">
    <property type="entry name" value="Ingression_C2_domain"/>
</dbReference>
<dbReference type="Proteomes" id="UP000006906">
    <property type="component" value="Chromosome 1"/>
</dbReference>
<name>A8HPJ5_CHLRE</name>
<dbReference type="GeneID" id="5715109"/>
<sequence>MALEAGQLRCVLQYAKGLKDQDWFGKQDPYVKLRLGNQERRSRTCIDGGKNPVWEETFEFGIINENTLELTLMDEDTLTRDDLIGTATISLARTREQGHEVVQAPVYTKHYKAKGFVQLSLTFTPNSRLRPGAAAAPVAYGYPAAAQPACGACSGGYAGAYGQPQPAAYAPAPSFYYPPPVAQAPAYAYAAPTPPAYGYGYPPAAYQSSASYSYPPPAPAPQPAYQQSASYHYPPAAAAPAPAAYPGYSAPPAYPGYPAYGAVYGKSS</sequence>
<dbReference type="Gene3D" id="2.60.40.150">
    <property type="entry name" value="C2 domain"/>
    <property type="match status" value="1"/>
</dbReference>
<dbReference type="eggNOG" id="KOG1030">
    <property type="taxonomic scope" value="Eukaryota"/>
</dbReference>
<dbReference type="PANTHER" id="PTHR47052:SF3">
    <property type="entry name" value="INGRESSION PROTEIN 1"/>
    <property type="match status" value="1"/>
</dbReference>
<dbReference type="Pfam" id="PF00168">
    <property type="entry name" value="C2"/>
    <property type="match status" value="1"/>
</dbReference>
<dbReference type="CDD" id="cd00030">
    <property type="entry name" value="C2"/>
    <property type="match status" value="1"/>
</dbReference>
<dbReference type="AlphaFoldDB" id="A8HPJ5"/>
<dbReference type="InParanoid" id="A8HPJ5"/>
<dbReference type="PROSITE" id="PS50004">
    <property type="entry name" value="C2"/>
    <property type="match status" value="1"/>
</dbReference>
<keyword evidence="2" id="KW-1185">Reference proteome</keyword>
<dbReference type="EMBL" id="CM008962">
    <property type="protein sequence ID" value="PNW88129.1"/>
    <property type="molecule type" value="Genomic_DNA"/>
</dbReference>
<dbReference type="KEGG" id="cre:CHLRE_01g015500v5"/>
<dbReference type="PANTHER" id="PTHR47052">
    <property type="entry name" value="CONSERVED SERINE PROLINE-RICH PROTEIN (AFU_ORTHOLOGUE AFUA_2G01790)"/>
    <property type="match status" value="1"/>
</dbReference>
<organism evidence="1 2">
    <name type="scientific">Chlamydomonas reinhardtii</name>
    <name type="common">Chlamydomonas smithii</name>
    <dbReference type="NCBI Taxonomy" id="3055"/>
    <lineage>
        <taxon>Eukaryota</taxon>
        <taxon>Viridiplantae</taxon>
        <taxon>Chlorophyta</taxon>
        <taxon>core chlorophytes</taxon>
        <taxon>Chlorophyceae</taxon>
        <taxon>CS clade</taxon>
        <taxon>Chlamydomonadales</taxon>
        <taxon>Chlamydomonadaceae</taxon>
        <taxon>Chlamydomonas</taxon>
    </lineage>
</organism>
<dbReference type="HOGENOM" id="CLU_061071_0_0_1"/>
<dbReference type="OrthoDB" id="419768at2759"/>
<dbReference type="PaxDb" id="3055-EDP09649"/>
<dbReference type="FunCoup" id="A8HPJ5">
    <property type="interactions" value="36"/>
</dbReference>
<protein>
    <submittedName>
        <fullName evidence="1">Uncharacterized protein</fullName>
    </submittedName>
</protein>
<dbReference type="OMA" id="IILHYAN"/>
<dbReference type="STRING" id="3055.A8HPJ5"/>
<evidence type="ECO:0000313" key="1">
    <source>
        <dbReference type="EMBL" id="PNW88129.1"/>
    </source>
</evidence>
<dbReference type="Gramene" id="PNW88129">
    <property type="protein sequence ID" value="PNW88129"/>
    <property type="gene ID" value="CHLRE_01g015500v5"/>
</dbReference>
<evidence type="ECO:0000313" key="2">
    <source>
        <dbReference type="Proteomes" id="UP000006906"/>
    </source>
</evidence>
<proteinExistence type="predicted"/>
<dbReference type="InterPro" id="IPR035892">
    <property type="entry name" value="C2_domain_sf"/>
</dbReference>
<dbReference type="SMART" id="SM00239">
    <property type="entry name" value="C2"/>
    <property type="match status" value="1"/>
</dbReference>
<dbReference type="SUPFAM" id="SSF49562">
    <property type="entry name" value="C2 domain (Calcium/lipid-binding domain, CaLB)"/>
    <property type="match status" value="1"/>
</dbReference>
<reference evidence="1 2" key="1">
    <citation type="journal article" date="2007" name="Science">
        <title>The Chlamydomonas genome reveals the evolution of key animal and plant functions.</title>
        <authorList>
            <person name="Merchant S.S."/>
            <person name="Prochnik S.E."/>
            <person name="Vallon O."/>
            <person name="Harris E.H."/>
            <person name="Karpowicz S.J."/>
            <person name="Witman G.B."/>
            <person name="Terry A."/>
            <person name="Salamov A."/>
            <person name="Fritz-Laylin L.K."/>
            <person name="Marechal-Drouard L."/>
            <person name="Marshall W.F."/>
            <person name="Qu L.H."/>
            <person name="Nelson D.R."/>
            <person name="Sanderfoot A.A."/>
            <person name="Spalding M.H."/>
            <person name="Kapitonov V.V."/>
            <person name="Ren Q."/>
            <person name="Ferris P."/>
            <person name="Lindquist E."/>
            <person name="Shapiro H."/>
            <person name="Lucas S.M."/>
            <person name="Grimwood J."/>
            <person name="Schmutz J."/>
            <person name="Cardol P."/>
            <person name="Cerutti H."/>
            <person name="Chanfreau G."/>
            <person name="Chen C.L."/>
            <person name="Cognat V."/>
            <person name="Croft M.T."/>
            <person name="Dent R."/>
            <person name="Dutcher S."/>
            <person name="Fernandez E."/>
            <person name="Fukuzawa H."/>
            <person name="Gonzalez-Ballester D."/>
            <person name="Gonzalez-Halphen D."/>
            <person name="Hallmann A."/>
            <person name="Hanikenne M."/>
            <person name="Hippler M."/>
            <person name="Inwood W."/>
            <person name="Jabbari K."/>
            <person name="Kalanon M."/>
            <person name="Kuras R."/>
            <person name="Lefebvre P.A."/>
            <person name="Lemaire S.D."/>
            <person name="Lobanov A.V."/>
            <person name="Lohr M."/>
            <person name="Manuell A."/>
            <person name="Meier I."/>
            <person name="Mets L."/>
            <person name="Mittag M."/>
            <person name="Mittelmeier T."/>
            <person name="Moroney J.V."/>
            <person name="Moseley J."/>
            <person name="Napoli C."/>
            <person name="Nedelcu A.M."/>
            <person name="Niyogi K."/>
            <person name="Novoselov S.V."/>
            <person name="Paulsen I.T."/>
            <person name="Pazour G."/>
            <person name="Purton S."/>
            <person name="Ral J.P."/>
            <person name="Riano-Pachon D.M."/>
            <person name="Riekhof W."/>
            <person name="Rymarquis L."/>
            <person name="Schroda M."/>
            <person name="Stern D."/>
            <person name="Umen J."/>
            <person name="Willows R."/>
            <person name="Wilson N."/>
            <person name="Zimmer S.L."/>
            <person name="Allmer J."/>
            <person name="Balk J."/>
            <person name="Bisova K."/>
            <person name="Chen C.J."/>
            <person name="Elias M."/>
            <person name="Gendler K."/>
            <person name="Hauser C."/>
            <person name="Lamb M.R."/>
            <person name="Ledford H."/>
            <person name="Long J.C."/>
            <person name="Minagawa J."/>
            <person name="Page M.D."/>
            <person name="Pan J."/>
            <person name="Pootakham W."/>
            <person name="Roje S."/>
            <person name="Rose A."/>
            <person name="Stahlberg E."/>
            <person name="Terauchi A.M."/>
            <person name="Yang P."/>
            <person name="Ball S."/>
            <person name="Bowler C."/>
            <person name="Dieckmann C.L."/>
            <person name="Gladyshev V.N."/>
            <person name="Green P."/>
            <person name="Jorgensen R."/>
            <person name="Mayfield S."/>
            <person name="Mueller-Roeber B."/>
            <person name="Rajamani S."/>
            <person name="Sayre R.T."/>
            <person name="Brokstein P."/>
            <person name="Dubchak I."/>
            <person name="Goodstein D."/>
            <person name="Hornick L."/>
            <person name="Huang Y.W."/>
            <person name="Jhaveri J."/>
            <person name="Luo Y."/>
            <person name="Martinez D."/>
            <person name="Ngau W.C."/>
            <person name="Otillar B."/>
            <person name="Poliakov A."/>
            <person name="Porter A."/>
            <person name="Szajkowski L."/>
            <person name="Werner G."/>
            <person name="Zhou K."/>
            <person name="Grigoriev I.V."/>
            <person name="Rokhsar D.S."/>
            <person name="Grossman A.R."/>
        </authorList>
    </citation>
    <scope>NUCLEOTIDE SEQUENCE [LARGE SCALE GENOMIC DNA]</scope>
    <source>
        <strain evidence="2">CC-503</strain>
    </source>
</reference>
<gene>
    <name evidence="1" type="ORF">CHLRE_01g015500v5</name>
</gene>
<dbReference type="RefSeq" id="XP_001689911.1">
    <property type="nucleotide sequence ID" value="XM_001689859.2"/>
</dbReference>
<accession>A8HPJ5</accession>